<protein>
    <submittedName>
        <fullName evidence="2">Uncharacterized protein</fullName>
    </submittedName>
</protein>
<dbReference type="EMBL" id="JAGRRH010000010">
    <property type="protein sequence ID" value="KAG7362814.1"/>
    <property type="molecule type" value="Genomic_DNA"/>
</dbReference>
<keyword evidence="3" id="KW-1185">Reference proteome</keyword>
<feature type="signal peptide" evidence="1">
    <location>
        <begin position="1"/>
        <end position="20"/>
    </location>
</feature>
<sequence length="176" mass="18652">MKLSVSSAALLLLGVQASSGFTLPTRTTVERSLQQHPLRSPAIATTQLFMFGGAGAGSPAEDDEAGEEAMKKTAAAMGMSVGEYKLAMQARQKLVSAMDDKIVTGGKADTVLVERDVNNPPKKFEIKITESGKALGKETVAKDLVAALKTASEAARKGRVEAQQEMMKWVQSQSPN</sequence>
<evidence type="ECO:0000313" key="3">
    <source>
        <dbReference type="Proteomes" id="UP000693970"/>
    </source>
</evidence>
<dbReference type="OrthoDB" id="45277at2759"/>
<proteinExistence type="predicted"/>
<feature type="chain" id="PRO_5039898552" evidence="1">
    <location>
        <begin position="21"/>
        <end position="176"/>
    </location>
</feature>
<keyword evidence="1" id="KW-0732">Signal</keyword>
<dbReference type="Proteomes" id="UP000693970">
    <property type="component" value="Unassembled WGS sequence"/>
</dbReference>
<dbReference type="AlphaFoldDB" id="A0A9K3LJ83"/>
<gene>
    <name evidence="2" type="ORF">IV203_026174</name>
</gene>
<comment type="caution">
    <text evidence="2">The sequence shown here is derived from an EMBL/GenBank/DDBJ whole genome shotgun (WGS) entry which is preliminary data.</text>
</comment>
<name>A0A9K3LJ83_9STRA</name>
<organism evidence="2 3">
    <name type="scientific">Nitzschia inconspicua</name>
    <dbReference type="NCBI Taxonomy" id="303405"/>
    <lineage>
        <taxon>Eukaryota</taxon>
        <taxon>Sar</taxon>
        <taxon>Stramenopiles</taxon>
        <taxon>Ochrophyta</taxon>
        <taxon>Bacillariophyta</taxon>
        <taxon>Bacillariophyceae</taxon>
        <taxon>Bacillariophycidae</taxon>
        <taxon>Bacillariales</taxon>
        <taxon>Bacillariaceae</taxon>
        <taxon>Nitzschia</taxon>
    </lineage>
</organism>
<evidence type="ECO:0000256" key="1">
    <source>
        <dbReference type="SAM" id="SignalP"/>
    </source>
</evidence>
<reference evidence="2" key="1">
    <citation type="journal article" date="2021" name="Sci. Rep.">
        <title>Diploid genomic architecture of Nitzschia inconspicua, an elite biomass production diatom.</title>
        <authorList>
            <person name="Oliver A."/>
            <person name="Podell S."/>
            <person name="Pinowska A."/>
            <person name="Traller J.C."/>
            <person name="Smith S.R."/>
            <person name="McClure R."/>
            <person name="Beliaev A."/>
            <person name="Bohutskyi P."/>
            <person name="Hill E.A."/>
            <person name="Rabines A."/>
            <person name="Zheng H."/>
            <person name="Allen L.Z."/>
            <person name="Kuo A."/>
            <person name="Grigoriev I.V."/>
            <person name="Allen A.E."/>
            <person name="Hazlebeck D."/>
            <person name="Allen E.E."/>
        </authorList>
    </citation>
    <scope>NUCLEOTIDE SEQUENCE</scope>
    <source>
        <strain evidence="2">Hildebrandi</strain>
    </source>
</reference>
<reference evidence="2" key="2">
    <citation type="submission" date="2021-04" db="EMBL/GenBank/DDBJ databases">
        <authorList>
            <person name="Podell S."/>
        </authorList>
    </citation>
    <scope>NUCLEOTIDE SEQUENCE</scope>
    <source>
        <strain evidence="2">Hildebrandi</strain>
    </source>
</reference>
<accession>A0A9K3LJ83</accession>
<evidence type="ECO:0000313" key="2">
    <source>
        <dbReference type="EMBL" id="KAG7362814.1"/>
    </source>
</evidence>